<protein>
    <submittedName>
        <fullName evidence="7">FAD-binding oxidoreductase</fullName>
    </submittedName>
</protein>
<evidence type="ECO:0000256" key="3">
    <source>
        <dbReference type="ARBA" id="ARBA00022630"/>
    </source>
</evidence>
<comment type="similarity">
    <text evidence="2">Belongs to the oxygen-dependent FAD-linked oxidoreductase family.</text>
</comment>
<dbReference type="Gene3D" id="3.30.43.10">
    <property type="entry name" value="Uridine Diphospho-n-acetylenolpyruvylglucosamine Reductase, domain 2"/>
    <property type="match status" value="1"/>
</dbReference>
<feature type="domain" description="FAD-binding PCMH-type" evidence="6">
    <location>
        <begin position="39"/>
        <end position="209"/>
    </location>
</feature>
<proteinExistence type="inferred from homology"/>
<dbReference type="SUPFAM" id="SSF56176">
    <property type="entry name" value="FAD-binding/transporter-associated domain-like"/>
    <property type="match status" value="1"/>
</dbReference>
<dbReference type="InterPro" id="IPR006093">
    <property type="entry name" value="Oxy_OxRdtase_FAD_BS"/>
</dbReference>
<dbReference type="Gene3D" id="3.40.462.20">
    <property type="match status" value="1"/>
</dbReference>
<dbReference type="RefSeq" id="WP_160822736.1">
    <property type="nucleotide sequence ID" value="NZ_JBHSXE010000001.1"/>
</dbReference>
<dbReference type="Pfam" id="PF01565">
    <property type="entry name" value="FAD_binding_4"/>
    <property type="match status" value="1"/>
</dbReference>
<dbReference type="Pfam" id="PF08031">
    <property type="entry name" value="BBE"/>
    <property type="match status" value="1"/>
</dbReference>
<dbReference type="InterPro" id="IPR006094">
    <property type="entry name" value="Oxid_FAD_bind_N"/>
</dbReference>
<dbReference type="InterPro" id="IPR050416">
    <property type="entry name" value="FAD-linked_Oxidoreductase"/>
</dbReference>
<dbReference type="Proteomes" id="UP001596380">
    <property type="component" value="Unassembled WGS sequence"/>
</dbReference>
<dbReference type="PROSITE" id="PS00862">
    <property type="entry name" value="OX2_COVAL_FAD"/>
    <property type="match status" value="1"/>
</dbReference>
<evidence type="ECO:0000313" key="8">
    <source>
        <dbReference type="Proteomes" id="UP001596380"/>
    </source>
</evidence>
<gene>
    <name evidence="7" type="ORF">ACFQKB_45380</name>
</gene>
<sequence length="461" mass="48871">MPSLNAASAAALGRVLHGPVLRPGDAGYDAARRVWNGRIDRRPGLIARCAGAADVAAAVRFAREGGLELSVRGTGHNVTGRAVTEGGLMIDLSGLAGVRVDPGRRRVQAQAGVTWALLDHETQAFGLATTGGRISTTGVGGLTLGGGYGWLMRQCGLTVDNVLAVDLVTADGRAVTADETGDPDLFWALRGGGGNFGIATGFEFALHEIGPRVLGGAAFYPAAQAAEVLRTYRDLMAGAPDELAAQCNFLLAPPAPFVPAHLHGTPIVAIAVCHTGDAERARHDLARLKGLGEPLVDRIKPMRYTTLQRLYDVAGRFGSCVHGRSGHLPLLGDGAIEVLARQAVRLTSPLSIVMISALGGAVARVGEAATAFGHRRVAFSYSIDSVWTRPDEERAAIRWADDLWTALLPFSEGVYVNELGDEGEERVRAAYLPESYARLASIKRRYDPDNVFHLNQNIRPA</sequence>
<reference evidence="8" key="1">
    <citation type="journal article" date="2019" name="Int. J. Syst. Evol. Microbiol.">
        <title>The Global Catalogue of Microorganisms (GCM) 10K type strain sequencing project: providing services to taxonomists for standard genome sequencing and annotation.</title>
        <authorList>
            <consortium name="The Broad Institute Genomics Platform"/>
            <consortium name="The Broad Institute Genome Sequencing Center for Infectious Disease"/>
            <person name="Wu L."/>
            <person name="Ma J."/>
        </authorList>
    </citation>
    <scope>NUCLEOTIDE SEQUENCE [LARGE SCALE GENOMIC DNA]</scope>
    <source>
        <strain evidence="8">JCM 3369</strain>
    </source>
</reference>
<comment type="cofactor">
    <cofactor evidence="1">
        <name>FAD</name>
        <dbReference type="ChEBI" id="CHEBI:57692"/>
    </cofactor>
</comment>
<dbReference type="InterPro" id="IPR036318">
    <property type="entry name" value="FAD-bd_PCMH-like_sf"/>
</dbReference>
<dbReference type="PROSITE" id="PS51387">
    <property type="entry name" value="FAD_PCMH"/>
    <property type="match status" value="1"/>
</dbReference>
<evidence type="ECO:0000259" key="6">
    <source>
        <dbReference type="PROSITE" id="PS51387"/>
    </source>
</evidence>
<dbReference type="EMBL" id="JBHSXS010000067">
    <property type="protein sequence ID" value="MFC6887065.1"/>
    <property type="molecule type" value="Genomic_DNA"/>
</dbReference>
<dbReference type="InterPro" id="IPR016167">
    <property type="entry name" value="FAD-bd_PCMH_sub1"/>
</dbReference>
<keyword evidence="4" id="KW-0274">FAD</keyword>
<dbReference type="PANTHER" id="PTHR42973">
    <property type="entry name" value="BINDING OXIDOREDUCTASE, PUTATIVE (AFU_ORTHOLOGUE AFUA_1G17690)-RELATED"/>
    <property type="match status" value="1"/>
</dbReference>
<evidence type="ECO:0000256" key="4">
    <source>
        <dbReference type="ARBA" id="ARBA00022827"/>
    </source>
</evidence>
<dbReference type="PANTHER" id="PTHR42973:SF39">
    <property type="entry name" value="FAD-BINDING PCMH-TYPE DOMAIN-CONTAINING PROTEIN"/>
    <property type="match status" value="1"/>
</dbReference>
<evidence type="ECO:0000256" key="2">
    <source>
        <dbReference type="ARBA" id="ARBA00005466"/>
    </source>
</evidence>
<accession>A0ABW2D159</accession>
<keyword evidence="3" id="KW-0285">Flavoprotein</keyword>
<dbReference type="InterPro" id="IPR016169">
    <property type="entry name" value="FAD-bd_PCMH_sub2"/>
</dbReference>
<dbReference type="Gene3D" id="3.30.465.10">
    <property type="match status" value="1"/>
</dbReference>
<evidence type="ECO:0000256" key="5">
    <source>
        <dbReference type="ARBA" id="ARBA00023002"/>
    </source>
</evidence>
<keyword evidence="8" id="KW-1185">Reference proteome</keyword>
<evidence type="ECO:0000313" key="7">
    <source>
        <dbReference type="EMBL" id="MFC6887065.1"/>
    </source>
</evidence>
<comment type="caution">
    <text evidence="7">The sequence shown here is derived from an EMBL/GenBank/DDBJ whole genome shotgun (WGS) entry which is preliminary data.</text>
</comment>
<name>A0ABW2D159_9ACTN</name>
<evidence type="ECO:0000256" key="1">
    <source>
        <dbReference type="ARBA" id="ARBA00001974"/>
    </source>
</evidence>
<organism evidence="7 8">
    <name type="scientific">Actinomadura yumaensis</name>
    <dbReference type="NCBI Taxonomy" id="111807"/>
    <lineage>
        <taxon>Bacteria</taxon>
        <taxon>Bacillati</taxon>
        <taxon>Actinomycetota</taxon>
        <taxon>Actinomycetes</taxon>
        <taxon>Streptosporangiales</taxon>
        <taxon>Thermomonosporaceae</taxon>
        <taxon>Actinomadura</taxon>
    </lineage>
</organism>
<dbReference type="InterPro" id="IPR016166">
    <property type="entry name" value="FAD-bd_PCMH"/>
</dbReference>
<keyword evidence="5" id="KW-0560">Oxidoreductase</keyword>
<dbReference type="InterPro" id="IPR012951">
    <property type="entry name" value="BBE"/>
</dbReference>